<feature type="region of interest" description="Disordered" evidence="1">
    <location>
        <begin position="1"/>
        <end position="131"/>
    </location>
</feature>
<dbReference type="OrthoDB" id="5125954at2"/>
<keyword evidence="2" id="KW-0472">Membrane</keyword>
<feature type="compositionally biased region" description="Gly residues" evidence="1">
    <location>
        <begin position="53"/>
        <end position="62"/>
    </location>
</feature>
<organism evidence="3 4">
    <name type="scientific">Glaciihabitans tibetensis</name>
    <dbReference type="NCBI Taxonomy" id="1266600"/>
    <lineage>
        <taxon>Bacteria</taxon>
        <taxon>Bacillati</taxon>
        <taxon>Actinomycetota</taxon>
        <taxon>Actinomycetes</taxon>
        <taxon>Micrococcales</taxon>
        <taxon>Microbacteriaceae</taxon>
        <taxon>Glaciihabitans</taxon>
    </lineage>
</organism>
<comment type="caution">
    <text evidence="3">The sequence shown here is derived from an EMBL/GenBank/DDBJ whole genome shotgun (WGS) entry which is preliminary data.</text>
</comment>
<name>A0A2T0VIV3_9MICO</name>
<evidence type="ECO:0000256" key="1">
    <source>
        <dbReference type="SAM" id="MobiDB-lite"/>
    </source>
</evidence>
<keyword evidence="2" id="KW-0812">Transmembrane</keyword>
<keyword evidence="4" id="KW-1185">Reference proteome</keyword>
<evidence type="ECO:0000313" key="3">
    <source>
        <dbReference type="EMBL" id="PRY70147.1"/>
    </source>
</evidence>
<sequence>MTTFQDPPYQSRRAVRQSGHVDDVEVDAPVRPATARTGRRAQLPSATEWNGEDGTGASGGTGTPAPPATLTLATPLQPQIPVYDAPASETDTTEAIGGSGAGTHRAPASTATTSGASVAASTTQGRRASLATGQMHSGIAAAALDSAPSVAAATPVAVEPAPAEAPASPANVEPPTVVEPATIVEPAPVVAEPAPAPAVVAPQPDRPLTRRELREARVAAERAAGMAEVPEAIVSILNSGPIILPYLSSPATTPLSPGAAAVANEDDAVGHPRSARVETALAEFDELTREHEGDAVPIGAEEHPAAPVSTWGMPLEPSSANDGIANDVAANDVTPAVDVDDEDDDVIDASDKVAPVEPELQAESVSESQPELDSEPIVVPMFIEPGQTPVSNRGAGHWSVNSDTDDDIESLENTVTRSVGAGGALTTSALVLPSFPQSSDLTTPYLATGETMLTGSIDLPRSLGSTGVHPSQVDNSDFDVDPLDREVPTTDSAPVRAIRAVSTHTGSNGLITSKKPQGNHMLTVLVVSSSGLAVVVVGLLIAGVSSGLFQ</sequence>
<evidence type="ECO:0000313" key="4">
    <source>
        <dbReference type="Proteomes" id="UP000237983"/>
    </source>
</evidence>
<dbReference type="RefSeq" id="WP_106209067.1">
    <property type="nucleotide sequence ID" value="NZ_PVTL01000001.1"/>
</dbReference>
<keyword evidence="2" id="KW-1133">Transmembrane helix</keyword>
<protein>
    <submittedName>
        <fullName evidence="3">Uncharacterized protein</fullName>
    </submittedName>
</protein>
<evidence type="ECO:0000256" key="2">
    <source>
        <dbReference type="SAM" id="Phobius"/>
    </source>
</evidence>
<dbReference type="Proteomes" id="UP000237983">
    <property type="component" value="Unassembled WGS sequence"/>
</dbReference>
<dbReference type="AlphaFoldDB" id="A0A2T0VIV3"/>
<feature type="compositionally biased region" description="Low complexity" evidence="1">
    <location>
        <begin position="108"/>
        <end position="123"/>
    </location>
</feature>
<dbReference type="EMBL" id="PVTL01000001">
    <property type="protein sequence ID" value="PRY70147.1"/>
    <property type="molecule type" value="Genomic_DNA"/>
</dbReference>
<proteinExistence type="predicted"/>
<feature type="transmembrane region" description="Helical" evidence="2">
    <location>
        <begin position="521"/>
        <end position="549"/>
    </location>
</feature>
<accession>A0A2T0VIV3</accession>
<reference evidence="3 4" key="1">
    <citation type="submission" date="2018-03" db="EMBL/GenBank/DDBJ databases">
        <title>Genomic Encyclopedia of Type Strains, Phase III (KMG-III): the genomes of soil and plant-associated and newly described type strains.</title>
        <authorList>
            <person name="Whitman W."/>
        </authorList>
    </citation>
    <scope>NUCLEOTIDE SEQUENCE [LARGE SCALE GENOMIC DNA]</scope>
    <source>
        <strain evidence="3 4">CGMCC 1.12484</strain>
    </source>
</reference>
<gene>
    <name evidence="3" type="ORF">B0I08_101274</name>
</gene>